<dbReference type="STRING" id="617002.SAMN05660653_02123"/>
<dbReference type="AlphaFoldDB" id="A0A1G6DEQ5"/>
<gene>
    <name evidence="1" type="ORF">SAMN05660653_02123</name>
</gene>
<organism evidence="1 2">
    <name type="scientific">Desulfonatronum thiosulfatophilum</name>
    <dbReference type="NCBI Taxonomy" id="617002"/>
    <lineage>
        <taxon>Bacteria</taxon>
        <taxon>Pseudomonadati</taxon>
        <taxon>Thermodesulfobacteriota</taxon>
        <taxon>Desulfovibrionia</taxon>
        <taxon>Desulfovibrionales</taxon>
        <taxon>Desulfonatronaceae</taxon>
        <taxon>Desulfonatronum</taxon>
    </lineage>
</organism>
<proteinExistence type="predicted"/>
<dbReference type="EMBL" id="FMXO01000011">
    <property type="protein sequence ID" value="SDB43657.1"/>
    <property type="molecule type" value="Genomic_DNA"/>
</dbReference>
<dbReference type="RefSeq" id="WP_092121218.1">
    <property type="nucleotide sequence ID" value="NZ_FMXO01000011.1"/>
</dbReference>
<evidence type="ECO:0008006" key="3">
    <source>
        <dbReference type="Google" id="ProtNLM"/>
    </source>
</evidence>
<evidence type="ECO:0000313" key="1">
    <source>
        <dbReference type="EMBL" id="SDB43657.1"/>
    </source>
</evidence>
<keyword evidence="2" id="KW-1185">Reference proteome</keyword>
<dbReference type="PROSITE" id="PS51257">
    <property type="entry name" value="PROKAR_LIPOPROTEIN"/>
    <property type="match status" value="1"/>
</dbReference>
<name>A0A1G6DEQ5_9BACT</name>
<evidence type="ECO:0000313" key="2">
    <source>
        <dbReference type="Proteomes" id="UP000198771"/>
    </source>
</evidence>
<sequence>MRHICRFAVIICIFLLTGCSYSSVGHLQRQPWILNSQQQLEMRFWKFTYTAHPAQGRYTLVGKAEPVLENLASDLHWIEDLWLAVYLSDDKGRVLAQDLTIFTGLPLDSEKGIQFAFTLRPDQLSRSSFLQVTFGYNMTLTPHEQYTVEDLPAKQRSGERTRVFFAHEGALTKI</sequence>
<dbReference type="Proteomes" id="UP000198771">
    <property type="component" value="Unassembled WGS sequence"/>
</dbReference>
<accession>A0A1G6DEQ5</accession>
<protein>
    <recommendedName>
        <fullName evidence="3">Lipoprotein</fullName>
    </recommendedName>
</protein>
<reference evidence="1 2" key="1">
    <citation type="submission" date="2016-10" db="EMBL/GenBank/DDBJ databases">
        <authorList>
            <person name="de Groot N.N."/>
        </authorList>
    </citation>
    <scope>NUCLEOTIDE SEQUENCE [LARGE SCALE GENOMIC DNA]</scope>
    <source>
        <strain evidence="1 2">ASO4-2</strain>
    </source>
</reference>
<dbReference type="OrthoDB" id="5471384at2"/>